<gene>
    <name evidence="2" type="ORF">GCM10009817_17040</name>
</gene>
<proteinExistence type="predicted"/>
<sequence>MSGRVIHEVSSPEGREVERLRNPLTLRAAGSRIGAVTRPGEGVLDMSGSGDRRTVADVVAAMDERLERLGRLGSLTGADRSAQRDFLATYRRTTLAVGRAVEDARFEDPGWAERWDVVFADLYLEALDADLAGAGAVSRPWRLAFGVAAGLPALRNVLVGVNAHINYDLPQALLAVIDDADFEDPHLLARRRRDHERIDAVLAARVAAEDSELATRSGRTLLDRVLLPANRAASRRFLAEARRKVWHNTAELQRARLAGTEGVRCAARRARGAQRRPGCRPACPRTGPAASRRRRVRRHVAASGLSTGDKGPNVRGLPRCPALTAVPAGPEIGGYRRAGCVRAMMALAAG</sequence>
<organism evidence="2 3">
    <name type="scientific">Terrabacter lapilli</name>
    <dbReference type="NCBI Taxonomy" id="436231"/>
    <lineage>
        <taxon>Bacteria</taxon>
        <taxon>Bacillati</taxon>
        <taxon>Actinomycetota</taxon>
        <taxon>Actinomycetes</taxon>
        <taxon>Micrococcales</taxon>
        <taxon>Intrasporangiaceae</taxon>
        <taxon>Terrabacter</taxon>
    </lineage>
</organism>
<dbReference type="Proteomes" id="UP001500013">
    <property type="component" value="Unassembled WGS sequence"/>
</dbReference>
<feature type="region of interest" description="Disordered" evidence="1">
    <location>
        <begin position="275"/>
        <end position="294"/>
    </location>
</feature>
<evidence type="ECO:0000313" key="3">
    <source>
        <dbReference type="Proteomes" id="UP001500013"/>
    </source>
</evidence>
<keyword evidence="3" id="KW-1185">Reference proteome</keyword>
<protein>
    <submittedName>
        <fullName evidence="2">Uncharacterized protein</fullName>
    </submittedName>
</protein>
<comment type="caution">
    <text evidence="2">The sequence shown here is derived from an EMBL/GenBank/DDBJ whole genome shotgun (WGS) entry which is preliminary data.</text>
</comment>
<evidence type="ECO:0000256" key="1">
    <source>
        <dbReference type="SAM" id="MobiDB-lite"/>
    </source>
</evidence>
<dbReference type="InterPro" id="IPR046037">
    <property type="entry name" value="DUF5995"/>
</dbReference>
<name>A0ABP5DBB2_9MICO</name>
<dbReference type="Pfam" id="PF19458">
    <property type="entry name" value="DUF5995"/>
    <property type="match status" value="1"/>
</dbReference>
<evidence type="ECO:0000313" key="2">
    <source>
        <dbReference type="EMBL" id="GAA1977242.1"/>
    </source>
</evidence>
<reference evidence="3" key="1">
    <citation type="journal article" date="2019" name="Int. J. Syst. Evol. Microbiol.">
        <title>The Global Catalogue of Microorganisms (GCM) 10K type strain sequencing project: providing services to taxonomists for standard genome sequencing and annotation.</title>
        <authorList>
            <consortium name="The Broad Institute Genomics Platform"/>
            <consortium name="The Broad Institute Genome Sequencing Center for Infectious Disease"/>
            <person name="Wu L."/>
            <person name="Ma J."/>
        </authorList>
    </citation>
    <scope>NUCLEOTIDE SEQUENCE [LARGE SCALE GENOMIC DNA]</scope>
    <source>
        <strain evidence="3">JCM 15628</strain>
    </source>
</reference>
<dbReference type="EMBL" id="BAAAPU010000007">
    <property type="protein sequence ID" value="GAA1977242.1"/>
    <property type="molecule type" value="Genomic_DNA"/>
</dbReference>
<accession>A0ABP5DBB2</accession>